<reference evidence="5 6" key="1">
    <citation type="submission" date="2020-07" db="EMBL/GenBank/DDBJ databases">
        <title>Genomic characterization of Flavobacterium psychrophilum strains.</title>
        <authorList>
            <person name="Castillo D."/>
            <person name="Jorgensen J."/>
            <person name="Middelboe M."/>
        </authorList>
    </citation>
    <scope>NUCLEOTIDE SEQUENCE [LARGE SCALE GENOMIC DNA]</scope>
    <source>
        <strain evidence="5 6">FPS-R7</strain>
    </source>
</reference>
<sequence length="1474" mass="162522">MAKTLSDEDIKLNIIINGNEAQKKINDLEKETISLKKQTSDYIYERKLIEKQLGKESREYRELTLKINENNKAIDANEISLKKLISELKVSEMTMAQLQKEAKLLSGTLRHLAPDTKDHQIYSDKLSEITGRMNELKGGAKTAGFSISSMADSFNKYSALGASVIAGLTGVVLSVQKIIDINGKLSDAQADVSKTTGMTKTEVDELTKSFGLLETRTSRIDLLKIAEQGGRLGVPKAEIQDFVKTMNMAAVSLGDSFTGGVDEVAEKLGKIKFLFKETKDMGVEEAYNSIGSAINDLGANGTASEANIAEFTKRIGSLTDVLKPTVQETLALGTAFEESGIEAETSSRAYNIFMKQASTESGKFAQVMGISKKAVEDMINTNPMNFMLDFAKGMNGMNATEVAKTLDFLGVNADGANKVIGAMGNNFERFHELIDLSNNSFASGTSLINEYNIKNETLGATLEKISKKISGAFSSETFINWLTIAVSWFANFIGATENANKKVSTFQIVLGFTVKLFAVLIASMISYTGWATLVALTTKTAGEATAWAAVQKKLDIMWTSLQIAGLTAYTLVLKIFGKESERTAAKLATLNAVTAASPWGAIIAVLTVVVGAYIAYRSSLTKTIEVQESFGSQQKKLAKDVGESTSQTKAHLTSLVNVINDTNVSLASRKKAYEELVKIAPEFNGLLVKEGEKVEGLTAIYSEYVKALDSVAYVKAFVALNENNISKELTLQQKLYSAEMKLSDARKKNAAYIYVMPKRNFSTREDDINKYINEKSNNKSALEEKERLAKEEVNILKNKIANQQKLVAGTSAFQASTIKLLEASIPLEEKALLKLEKTSNKYRVLSIKIAADKAKLDALVNSTTKESPKSTYNIPGEKGNGKIKVETKDPNSSNEDLIKLRLENESKYAAAILKNERELEDNILAVKEAGYEKELAIENLRYERVIEELNSRKVHTEQIAKLDEEAKKALSEGNKSKYNDLIKIKEGWKERNKNLDDQIKQIELSEAGIHNQKLGKIEDDAISKQLADTIKTYAKAKTLRETEFLDELNGITTLADAKKKLSGIISDFELGKIKTLADAKKQLQEQFAAKELAKQKEHLEDLVAQLNTIMTSKSFKGIDLEFLTPEMREEFAKQIEELKLKIAELQAVIDGKGGGKGKTPEQQAAEKKERIKKIVSDAQAIVSALMNTWGAYYDYMAAKENAQLKIFTAGADRKKLALKKQLDAGYINQAKYNRKVAQIDKELDDKKFEIELKQAKRKKSMDIVNTIINTATAIMQAYAQMGVIGGTIAGVLITAMGALQISTIANTPLPVRGYEDGLYPEEVTRQQDGKKFRSTGTSKMQTGLFTKPRILVGEGAGDMPEMVIDKRSYAQISPEVKQALIRELHGVRGFENGYYKNDILYSGNTTSTAPIPASNNNDKVLEMAMVMMSEHISLMKDLRENGIEANVSNKNLKSMKNLKEGISDFDALRNKNKH</sequence>
<accession>A0A7U2NDT2</accession>
<dbReference type="Proteomes" id="UP000596329">
    <property type="component" value="Chromosome"/>
</dbReference>
<evidence type="ECO:0000256" key="1">
    <source>
        <dbReference type="SAM" id="Coils"/>
    </source>
</evidence>
<dbReference type="InterPro" id="IPR010090">
    <property type="entry name" value="Phage_tape_meas"/>
</dbReference>
<feature type="coiled-coil region" evidence="1">
    <location>
        <begin position="932"/>
        <end position="1005"/>
    </location>
</feature>
<name>A0A7U2NDT2_FLAPS</name>
<evidence type="ECO:0000256" key="2">
    <source>
        <dbReference type="SAM" id="MobiDB-lite"/>
    </source>
</evidence>
<feature type="transmembrane region" description="Helical" evidence="3">
    <location>
        <begin position="508"/>
        <end position="536"/>
    </location>
</feature>
<protein>
    <submittedName>
        <fullName evidence="5">Phage tail tape measure protein</fullName>
    </submittedName>
</protein>
<feature type="transmembrane region" description="Helical" evidence="3">
    <location>
        <begin position="556"/>
        <end position="576"/>
    </location>
</feature>
<feature type="transmembrane region" description="Helical" evidence="3">
    <location>
        <begin position="478"/>
        <end position="496"/>
    </location>
</feature>
<keyword evidence="1" id="KW-0175">Coiled coil</keyword>
<evidence type="ECO:0000259" key="4">
    <source>
        <dbReference type="Pfam" id="PF10145"/>
    </source>
</evidence>
<feature type="domain" description="Phage tail tape measure protein" evidence="4">
    <location>
        <begin position="209"/>
        <end position="405"/>
    </location>
</feature>
<evidence type="ECO:0000313" key="5">
    <source>
        <dbReference type="EMBL" id="QRE03133.1"/>
    </source>
</evidence>
<proteinExistence type="predicted"/>
<feature type="compositionally biased region" description="Basic and acidic residues" evidence="2">
    <location>
        <begin position="879"/>
        <end position="889"/>
    </location>
</feature>
<evidence type="ECO:0000313" key="6">
    <source>
        <dbReference type="Proteomes" id="UP000596329"/>
    </source>
</evidence>
<keyword evidence="3" id="KW-1133">Transmembrane helix</keyword>
<feature type="transmembrane region" description="Helical" evidence="3">
    <location>
        <begin position="588"/>
        <end position="616"/>
    </location>
</feature>
<gene>
    <name evidence="5" type="ORF">H0H26_09490</name>
</gene>
<organism evidence="5 6">
    <name type="scientific">Flavobacterium psychrophilum</name>
    <dbReference type="NCBI Taxonomy" id="96345"/>
    <lineage>
        <taxon>Bacteria</taxon>
        <taxon>Pseudomonadati</taxon>
        <taxon>Bacteroidota</taxon>
        <taxon>Flavobacteriia</taxon>
        <taxon>Flavobacteriales</taxon>
        <taxon>Flavobacteriaceae</taxon>
        <taxon>Flavobacterium</taxon>
    </lineage>
</organism>
<evidence type="ECO:0000256" key="3">
    <source>
        <dbReference type="SAM" id="Phobius"/>
    </source>
</evidence>
<feature type="coiled-coil region" evidence="1">
    <location>
        <begin position="771"/>
        <end position="806"/>
    </location>
</feature>
<dbReference type="EMBL" id="CP059075">
    <property type="protein sequence ID" value="QRE03133.1"/>
    <property type="molecule type" value="Genomic_DNA"/>
</dbReference>
<feature type="coiled-coil region" evidence="1">
    <location>
        <begin position="1073"/>
        <end position="1148"/>
    </location>
</feature>
<feature type="region of interest" description="Disordered" evidence="2">
    <location>
        <begin position="865"/>
        <end position="890"/>
    </location>
</feature>
<dbReference type="NCBIfam" id="TIGR01760">
    <property type="entry name" value="tape_meas_TP901"/>
    <property type="match status" value="1"/>
</dbReference>
<keyword evidence="3" id="KW-0812">Transmembrane</keyword>
<dbReference type="RefSeq" id="WP_203095649.1">
    <property type="nucleotide sequence ID" value="NZ_CP059075.1"/>
</dbReference>
<dbReference type="Pfam" id="PF10145">
    <property type="entry name" value="PhageMin_Tail"/>
    <property type="match status" value="1"/>
</dbReference>
<keyword evidence="3" id="KW-0472">Membrane</keyword>